<gene>
    <name evidence="1" type="ORF">DVH24_008020</name>
</gene>
<name>A0A498JIZ6_MALDO</name>
<reference evidence="1 2" key="1">
    <citation type="submission" date="2018-10" db="EMBL/GenBank/DDBJ databases">
        <title>A high-quality apple genome assembly.</title>
        <authorList>
            <person name="Hu J."/>
        </authorList>
    </citation>
    <scope>NUCLEOTIDE SEQUENCE [LARGE SCALE GENOMIC DNA]</scope>
    <source>
        <strain evidence="2">cv. HFTH1</strain>
        <tissue evidence="1">Young leaf</tissue>
    </source>
</reference>
<sequence>MDCAGGSYQVGDNISVVGSRSLAQLGSGFVPYCHVMDGSFGPACRVSPFGSTWLSMCGSPTYELLIGSHMRGRVEMSHIGQYQ</sequence>
<dbReference type="EMBL" id="RDQH01000332">
    <property type="protein sequence ID" value="RXH95520.1"/>
    <property type="molecule type" value="Genomic_DNA"/>
</dbReference>
<evidence type="ECO:0000313" key="1">
    <source>
        <dbReference type="EMBL" id="RXH95520.1"/>
    </source>
</evidence>
<proteinExistence type="predicted"/>
<keyword evidence="2" id="KW-1185">Reference proteome</keyword>
<organism evidence="1 2">
    <name type="scientific">Malus domestica</name>
    <name type="common">Apple</name>
    <name type="synonym">Pyrus malus</name>
    <dbReference type="NCBI Taxonomy" id="3750"/>
    <lineage>
        <taxon>Eukaryota</taxon>
        <taxon>Viridiplantae</taxon>
        <taxon>Streptophyta</taxon>
        <taxon>Embryophyta</taxon>
        <taxon>Tracheophyta</taxon>
        <taxon>Spermatophyta</taxon>
        <taxon>Magnoliopsida</taxon>
        <taxon>eudicotyledons</taxon>
        <taxon>Gunneridae</taxon>
        <taxon>Pentapetalae</taxon>
        <taxon>rosids</taxon>
        <taxon>fabids</taxon>
        <taxon>Rosales</taxon>
        <taxon>Rosaceae</taxon>
        <taxon>Amygdaloideae</taxon>
        <taxon>Maleae</taxon>
        <taxon>Malus</taxon>
    </lineage>
</organism>
<evidence type="ECO:0000313" key="2">
    <source>
        <dbReference type="Proteomes" id="UP000290289"/>
    </source>
</evidence>
<comment type="caution">
    <text evidence="1">The sequence shown here is derived from an EMBL/GenBank/DDBJ whole genome shotgun (WGS) entry which is preliminary data.</text>
</comment>
<accession>A0A498JIZ6</accession>
<dbReference type="AlphaFoldDB" id="A0A498JIZ6"/>
<protein>
    <submittedName>
        <fullName evidence="1">Uncharacterized protein</fullName>
    </submittedName>
</protein>
<dbReference type="Proteomes" id="UP000290289">
    <property type="component" value="Chromosome 6"/>
</dbReference>